<protein>
    <recommendedName>
        <fullName evidence="4">Yip1 domain-containing protein</fullName>
    </recommendedName>
</protein>
<organism evidence="2 3">
    <name type="scientific">Candidatus Iainarchaeum sp</name>
    <dbReference type="NCBI Taxonomy" id="3101447"/>
    <lineage>
        <taxon>Archaea</taxon>
        <taxon>Candidatus Iainarchaeota</taxon>
        <taxon>Candidatus Iainarchaeia</taxon>
        <taxon>Candidatus Iainarchaeales</taxon>
        <taxon>Candidatus Iainarchaeaceae</taxon>
        <taxon>Candidatus Iainarchaeum</taxon>
    </lineage>
</organism>
<gene>
    <name evidence="2" type="ORF">HA227_03445</name>
</gene>
<feature type="transmembrane region" description="Helical" evidence="1">
    <location>
        <begin position="188"/>
        <end position="219"/>
    </location>
</feature>
<feature type="transmembrane region" description="Helical" evidence="1">
    <location>
        <begin position="27"/>
        <end position="51"/>
    </location>
</feature>
<feature type="transmembrane region" description="Helical" evidence="1">
    <location>
        <begin position="58"/>
        <end position="79"/>
    </location>
</feature>
<proteinExistence type="predicted"/>
<sequence length="229" mass="24876">MFNFNLFFNPETELENESKKASIVKGALNYALIPTIIAFVVGILISLAFALLSQLAAVLAAVNPALGLIALFGQLVFIILPVITFVLIAILSLLFHVFIFLGIKIAGGSQASFAEQYYLSSSFLPATYLLVIGLGVLYVVGLFTIGILIGFLLQLIAYAFLFALSFYTSYLFWLAFKTAHKVPNKQLIIGTAIGFFILMIVLAIIIAVIVVALIAAIGMPNLNPQFRTF</sequence>
<keyword evidence="1" id="KW-0472">Membrane</keyword>
<keyword evidence="1" id="KW-1133">Transmembrane helix</keyword>
<reference evidence="3" key="1">
    <citation type="journal article" date="2020" name="bioRxiv">
        <title>A rank-normalized archaeal taxonomy based on genome phylogeny resolves widespread incomplete and uneven classifications.</title>
        <authorList>
            <person name="Rinke C."/>
            <person name="Chuvochina M."/>
            <person name="Mussig A.J."/>
            <person name="Chaumeil P.-A."/>
            <person name="Waite D.W."/>
            <person name="Whitman W.B."/>
            <person name="Parks D.H."/>
            <person name="Hugenholtz P."/>
        </authorList>
    </citation>
    <scope>NUCLEOTIDE SEQUENCE [LARGE SCALE GENOMIC DNA]</scope>
</reference>
<dbReference type="AlphaFoldDB" id="A0A7J4KTG7"/>
<accession>A0A7J4KTG7</accession>
<dbReference type="Proteomes" id="UP000527315">
    <property type="component" value="Unassembled WGS sequence"/>
</dbReference>
<evidence type="ECO:0000256" key="1">
    <source>
        <dbReference type="SAM" id="Phobius"/>
    </source>
</evidence>
<evidence type="ECO:0000313" key="3">
    <source>
        <dbReference type="Proteomes" id="UP000527315"/>
    </source>
</evidence>
<feature type="transmembrane region" description="Helical" evidence="1">
    <location>
        <begin position="85"/>
        <end position="107"/>
    </location>
</feature>
<dbReference type="PRINTS" id="PR00173">
    <property type="entry name" value="EDTRNSPORT"/>
</dbReference>
<feature type="transmembrane region" description="Helical" evidence="1">
    <location>
        <begin position="155"/>
        <end position="176"/>
    </location>
</feature>
<keyword evidence="1" id="KW-0812">Transmembrane</keyword>
<dbReference type="EMBL" id="DUFJ01000072">
    <property type="protein sequence ID" value="HIH33283.1"/>
    <property type="molecule type" value="Genomic_DNA"/>
</dbReference>
<comment type="caution">
    <text evidence="2">The sequence shown here is derived from an EMBL/GenBank/DDBJ whole genome shotgun (WGS) entry which is preliminary data.</text>
</comment>
<feature type="transmembrane region" description="Helical" evidence="1">
    <location>
        <begin position="128"/>
        <end position="149"/>
    </location>
</feature>
<evidence type="ECO:0000313" key="2">
    <source>
        <dbReference type="EMBL" id="HIH33283.1"/>
    </source>
</evidence>
<name>A0A7J4KTG7_9ARCH</name>
<evidence type="ECO:0008006" key="4">
    <source>
        <dbReference type="Google" id="ProtNLM"/>
    </source>
</evidence>